<dbReference type="AlphaFoldDB" id="A0A176WRH6"/>
<dbReference type="EMBL" id="LVLJ01000253">
    <property type="protein sequence ID" value="OAE35125.1"/>
    <property type="molecule type" value="Genomic_DNA"/>
</dbReference>
<sequence>MQATLAGAAERSGADAAKGGGSERPDMGKSGQQRRCWRGVAAAADESQPEGLWADRRPPESTRERKGECRPREILLLQFGISLIYWPIDSTGLHCRPVESYNFGLHVEGRKGVSYVLRFAPRPYQLCDPLSLPIPPPCRHIL</sequence>
<protein>
    <submittedName>
        <fullName evidence="2">Uncharacterized protein</fullName>
    </submittedName>
</protein>
<reference evidence="2" key="1">
    <citation type="submission" date="2016-03" db="EMBL/GenBank/DDBJ databases">
        <title>Mechanisms controlling the formation of the plant cell surface in tip-growing cells are functionally conserved among land plants.</title>
        <authorList>
            <person name="Honkanen S."/>
            <person name="Jones V.A."/>
            <person name="Morieri G."/>
            <person name="Champion C."/>
            <person name="Hetherington A.J."/>
            <person name="Kelly S."/>
            <person name="Saint-Marcoux D."/>
            <person name="Proust H."/>
            <person name="Prescott H."/>
            <person name="Dolan L."/>
        </authorList>
    </citation>
    <scope>NUCLEOTIDE SEQUENCE [LARGE SCALE GENOMIC DNA]</scope>
    <source>
        <tissue evidence="2">Whole gametophyte</tissue>
    </source>
</reference>
<feature type="compositionally biased region" description="Low complexity" evidence="1">
    <location>
        <begin position="1"/>
        <end position="17"/>
    </location>
</feature>
<evidence type="ECO:0000313" key="2">
    <source>
        <dbReference type="EMBL" id="OAE35125.1"/>
    </source>
</evidence>
<keyword evidence="3" id="KW-1185">Reference proteome</keyword>
<feature type="region of interest" description="Disordered" evidence="1">
    <location>
        <begin position="1"/>
        <end position="67"/>
    </location>
</feature>
<evidence type="ECO:0000313" key="3">
    <source>
        <dbReference type="Proteomes" id="UP000077202"/>
    </source>
</evidence>
<organism evidence="2 3">
    <name type="scientific">Marchantia polymorpha subsp. ruderalis</name>
    <dbReference type="NCBI Taxonomy" id="1480154"/>
    <lineage>
        <taxon>Eukaryota</taxon>
        <taxon>Viridiplantae</taxon>
        <taxon>Streptophyta</taxon>
        <taxon>Embryophyta</taxon>
        <taxon>Marchantiophyta</taxon>
        <taxon>Marchantiopsida</taxon>
        <taxon>Marchantiidae</taxon>
        <taxon>Marchantiales</taxon>
        <taxon>Marchantiaceae</taxon>
        <taxon>Marchantia</taxon>
    </lineage>
</organism>
<evidence type="ECO:0000256" key="1">
    <source>
        <dbReference type="SAM" id="MobiDB-lite"/>
    </source>
</evidence>
<proteinExistence type="predicted"/>
<feature type="compositionally biased region" description="Basic and acidic residues" evidence="1">
    <location>
        <begin position="53"/>
        <end position="67"/>
    </location>
</feature>
<gene>
    <name evidence="2" type="ORF">AXG93_4461s1040</name>
</gene>
<dbReference type="Proteomes" id="UP000077202">
    <property type="component" value="Unassembled WGS sequence"/>
</dbReference>
<comment type="caution">
    <text evidence="2">The sequence shown here is derived from an EMBL/GenBank/DDBJ whole genome shotgun (WGS) entry which is preliminary data.</text>
</comment>
<name>A0A176WRH6_MARPO</name>
<accession>A0A176WRH6</accession>